<dbReference type="InterPro" id="IPR027417">
    <property type="entry name" value="P-loop_NTPase"/>
</dbReference>
<dbReference type="Gene3D" id="3.40.50.300">
    <property type="entry name" value="P-loop containing nucleotide triphosphate hydrolases"/>
    <property type="match status" value="1"/>
</dbReference>
<keyword evidence="6" id="KW-1185">Reference proteome</keyword>
<dbReference type="GO" id="GO:0005739">
    <property type="term" value="C:mitochondrion"/>
    <property type="evidence" value="ECO:0007669"/>
    <property type="project" value="TreeGrafter"/>
</dbReference>
<name>A0A7I8V8D4_9ANNE</name>
<organism evidence="5 6">
    <name type="scientific">Dimorphilus gyrociliatus</name>
    <dbReference type="NCBI Taxonomy" id="2664684"/>
    <lineage>
        <taxon>Eukaryota</taxon>
        <taxon>Metazoa</taxon>
        <taxon>Spiralia</taxon>
        <taxon>Lophotrochozoa</taxon>
        <taxon>Annelida</taxon>
        <taxon>Polychaeta</taxon>
        <taxon>Polychaeta incertae sedis</taxon>
        <taxon>Dinophilidae</taxon>
        <taxon>Dimorphilus</taxon>
    </lineage>
</organism>
<sequence length="250" mass="28423">MRRSNMQESKYLVCKSWEKTKEVLHLNSEVIGVSKLLDLAQKAFGNKPTISSLSHPFFVIEGLDGTGKSTVVKGLCKDLNATGAQTPPPNLLEIRSTFDKLDTQLKRAYYSTGNYLTAHYLQQLCQERVVVMDRFWHSTAAYTISETCFSKQEELPEPGDEIYNWPEDLLKPTAVIFLKVSEEERLRRIYSRDGDNITVEESQISKNSLFRNMIAESYRRMSNPGVIEVDANGSQEEVTARVVQALKTFI</sequence>
<gene>
    <name evidence="5" type="ORF">DGYR_LOCUS1157</name>
</gene>
<keyword evidence="2" id="KW-0547">Nucleotide-binding</keyword>
<evidence type="ECO:0000313" key="6">
    <source>
        <dbReference type="Proteomes" id="UP000549394"/>
    </source>
</evidence>
<dbReference type="Pfam" id="PF02223">
    <property type="entry name" value="Thymidylate_kin"/>
    <property type="match status" value="1"/>
</dbReference>
<reference evidence="5 6" key="1">
    <citation type="submission" date="2020-08" db="EMBL/GenBank/DDBJ databases">
        <authorList>
            <person name="Hejnol A."/>
        </authorList>
    </citation>
    <scope>NUCLEOTIDE SEQUENCE [LARGE SCALE GENOMIC DNA]</scope>
</reference>
<evidence type="ECO:0000256" key="1">
    <source>
        <dbReference type="ARBA" id="ARBA00009776"/>
    </source>
</evidence>
<accession>A0A7I8V8D4</accession>
<comment type="caution">
    <text evidence="5">The sequence shown here is derived from an EMBL/GenBank/DDBJ whole genome shotgun (WGS) entry which is preliminary data.</text>
</comment>
<dbReference type="Proteomes" id="UP000549394">
    <property type="component" value="Unassembled WGS sequence"/>
</dbReference>
<proteinExistence type="inferred from homology"/>
<keyword evidence="3" id="KW-0067">ATP-binding</keyword>
<dbReference type="InterPro" id="IPR039430">
    <property type="entry name" value="Thymidylate_kin-like_dom"/>
</dbReference>
<evidence type="ECO:0000259" key="4">
    <source>
        <dbReference type="Pfam" id="PF02223"/>
    </source>
</evidence>
<dbReference type="SUPFAM" id="SSF52540">
    <property type="entry name" value="P-loop containing nucleoside triphosphate hydrolases"/>
    <property type="match status" value="1"/>
</dbReference>
<dbReference type="EMBL" id="CAJFCJ010000002">
    <property type="protein sequence ID" value="CAD5111933.1"/>
    <property type="molecule type" value="Genomic_DNA"/>
</dbReference>
<dbReference type="GO" id="GO:0006235">
    <property type="term" value="P:dTTP biosynthetic process"/>
    <property type="evidence" value="ECO:0007669"/>
    <property type="project" value="TreeGrafter"/>
</dbReference>
<evidence type="ECO:0000313" key="5">
    <source>
        <dbReference type="EMBL" id="CAD5111933.1"/>
    </source>
</evidence>
<dbReference type="OrthoDB" id="425602at2759"/>
<protein>
    <submittedName>
        <fullName evidence="5">DgyrCDS1195</fullName>
    </submittedName>
</protein>
<dbReference type="GO" id="GO:0004798">
    <property type="term" value="F:dTMP kinase activity"/>
    <property type="evidence" value="ECO:0007669"/>
    <property type="project" value="TreeGrafter"/>
</dbReference>
<evidence type="ECO:0000256" key="2">
    <source>
        <dbReference type="ARBA" id="ARBA00022741"/>
    </source>
</evidence>
<dbReference type="GO" id="GO:0006227">
    <property type="term" value="P:dUDP biosynthetic process"/>
    <property type="evidence" value="ECO:0007669"/>
    <property type="project" value="TreeGrafter"/>
</dbReference>
<dbReference type="GO" id="GO:0006233">
    <property type="term" value="P:dTDP biosynthetic process"/>
    <property type="evidence" value="ECO:0007669"/>
    <property type="project" value="TreeGrafter"/>
</dbReference>
<dbReference type="GO" id="GO:0005524">
    <property type="term" value="F:ATP binding"/>
    <property type="evidence" value="ECO:0007669"/>
    <property type="project" value="UniProtKB-KW"/>
</dbReference>
<evidence type="ECO:0000256" key="3">
    <source>
        <dbReference type="ARBA" id="ARBA00022840"/>
    </source>
</evidence>
<dbReference type="PANTHER" id="PTHR10344:SF4">
    <property type="entry name" value="UMP-CMP KINASE 2, MITOCHONDRIAL"/>
    <property type="match status" value="1"/>
</dbReference>
<feature type="domain" description="Thymidylate kinase-like" evidence="4">
    <location>
        <begin position="60"/>
        <end position="241"/>
    </location>
</feature>
<comment type="similarity">
    <text evidence="1">Belongs to the thymidylate kinase family.</text>
</comment>
<dbReference type="GO" id="GO:0004550">
    <property type="term" value="F:nucleoside diphosphate kinase activity"/>
    <property type="evidence" value="ECO:0007669"/>
    <property type="project" value="TreeGrafter"/>
</dbReference>
<dbReference type="AlphaFoldDB" id="A0A7I8V8D4"/>
<dbReference type="PANTHER" id="PTHR10344">
    <property type="entry name" value="THYMIDYLATE KINASE"/>
    <property type="match status" value="1"/>
</dbReference>